<dbReference type="RefSeq" id="WP_106871591.1">
    <property type="nucleotide sequence ID" value="NZ_CP053841.1"/>
</dbReference>
<evidence type="ECO:0000256" key="3">
    <source>
        <dbReference type="ARBA" id="ARBA00023004"/>
    </source>
</evidence>
<evidence type="ECO:0000256" key="5">
    <source>
        <dbReference type="SAM" id="SignalP"/>
    </source>
</evidence>
<evidence type="ECO:0000313" key="8">
    <source>
        <dbReference type="Proteomes" id="UP000240535"/>
    </source>
</evidence>
<evidence type="ECO:0000259" key="6">
    <source>
        <dbReference type="PROSITE" id="PS51007"/>
    </source>
</evidence>
<dbReference type="InterPro" id="IPR009056">
    <property type="entry name" value="Cyt_c-like_dom"/>
</dbReference>
<dbReference type="SUPFAM" id="SSF46626">
    <property type="entry name" value="Cytochrome c"/>
    <property type="match status" value="1"/>
</dbReference>
<protein>
    <recommendedName>
        <fullName evidence="6">Cytochrome c domain-containing protein</fullName>
    </recommendedName>
</protein>
<gene>
    <name evidence="7" type="ORF">CQ405_05730</name>
</gene>
<reference evidence="8" key="1">
    <citation type="submission" date="2017-10" db="EMBL/GenBank/DDBJ databases">
        <title>Campylobacter species from seals.</title>
        <authorList>
            <person name="Gilbert M.J."/>
            <person name="Zomer A.L."/>
            <person name="Timmerman A.J."/>
            <person name="Duim B."/>
            <person name="Wagenaar J.A."/>
        </authorList>
    </citation>
    <scope>NUCLEOTIDE SEQUENCE [LARGE SCALE GENOMIC DNA]</scope>
    <source>
        <strain evidence="8">17S00004-5</strain>
    </source>
</reference>
<keyword evidence="1 4" id="KW-0349">Heme</keyword>
<feature type="chain" id="PRO_5015746606" description="Cytochrome c domain-containing protein" evidence="5">
    <location>
        <begin position="21"/>
        <end position="160"/>
    </location>
</feature>
<dbReference type="Proteomes" id="UP000240535">
    <property type="component" value="Unassembled WGS sequence"/>
</dbReference>
<evidence type="ECO:0000313" key="7">
    <source>
        <dbReference type="EMBL" id="PSM52058.1"/>
    </source>
</evidence>
<dbReference type="GO" id="GO:0009055">
    <property type="term" value="F:electron transfer activity"/>
    <property type="evidence" value="ECO:0007669"/>
    <property type="project" value="InterPro"/>
</dbReference>
<organism evidence="7 8">
    <name type="scientific">Campylobacter blaseri</name>
    <dbReference type="NCBI Taxonomy" id="2042961"/>
    <lineage>
        <taxon>Bacteria</taxon>
        <taxon>Pseudomonadati</taxon>
        <taxon>Campylobacterota</taxon>
        <taxon>Epsilonproteobacteria</taxon>
        <taxon>Campylobacterales</taxon>
        <taxon>Campylobacteraceae</taxon>
        <taxon>Campylobacter</taxon>
    </lineage>
</organism>
<keyword evidence="3 4" id="KW-0408">Iron</keyword>
<keyword evidence="8" id="KW-1185">Reference proteome</keyword>
<proteinExistence type="predicted"/>
<evidence type="ECO:0000256" key="4">
    <source>
        <dbReference type="PROSITE-ProRule" id="PRU00433"/>
    </source>
</evidence>
<feature type="domain" description="Cytochrome c" evidence="6">
    <location>
        <begin position="49"/>
        <end position="134"/>
    </location>
</feature>
<dbReference type="GO" id="GO:0020037">
    <property type="term" value="F:heme binding"/>
    <property type="evidence" value="ECO:0007669"/>
    <property type="project" value="InterPro"/>
</dbReference>
<feature type="signal peptide" evidence="5">
    <location>
        <begin position="1"/>
        <end position="20"/>
    </location>
</feature>
<keyword evidence="5" id="KW-0732">Signal</keyword>
<dbReference type="AlphaFoldDB" id="A0A2P8R0N9"/>
<dbReference type="Pfam" id="PF00034">
    <property type="entry name" value="Cytochrom_C"/>
    <property type="match status" value="1"/>
</dbReference>
<accession>A0A2P8R0N9</accession>
<evidence type="ECO:0000256" key="2">
    <source>
        <dbReference type="ARBA" id="ARBA00022723"/>
    </source>
</evidence>
<name>A0A2P8R0N9_9BACT</name>
<dbReference type="InterPro" id="IPR036909">
    <property type="entry name" value="Cyt_c-like_dom_sf"/>
</dbReference>
<dbReference type="GO" id="GO:0046872">
    <property type="term" value="F:metal ion binding"/>
    <property type="evidence" value="ECO:0007669"/>
    <property type="project" value="UniProtKB-KW"/>
</dbReference>
<dbReference type="Gene3D" id="1.10.760.10">
    <property type="entry name" value="Cytochrome c-like domain"/>
    <property type="match status" value="1"/>
</dbReference>
<sequence length="160" mass="18331">MQFFKLSFLISFLLLTNIYAQNNSNIDVSSQSKKHIKDENTTQPKKLSVSQIIGKQLFEVNCQKCHGVNGEKKSSPKSRRLSSMTSEEIYYTFKKYYTFGLNVGGSSRVTMEAVASKITLDELEQIISYIKNDDEFLKRNYKLKNTDISDKPTSQGVYIK</sequence>
<dbReference type="PROSITE" id="PS51007">
    <property type="entry name" value="CYTC"/>
    <property type="match status" value="1"/>
</dbReference>
<comment type="caution">
    <text evidence="7">The sequence shown here is derived from an EMBL/GenBank/DDBJ whole genome shotgun (WGS) entry which is preliminary data.</text>
</comment>
<evidence type="ECO:0000256" key="1">
    <source>
        <dbReference type="ARBA" id="ARBA00022617"/>
    </source>
</evidence>
<dbReference type="EMBL" id="PDHH01000004">
    <property type="protein sequence ID" value="PSM52058.1"/>
    <property type="molecule type" value="Genomic_DNA"/>
</dbReference>
<dbReference type="OrthoDB" id="5373067at2"/>
<keyword evidence="2 4" id="KW-0479">Metal-binding</keyword>